<protein>
    <submittedName>
        <fullName evidence="1">Uncharacterized protein</fullName>
    </submittedName>
</protein>
<dbReference type="EMBL" id="CAJNIZ010007002">
    <property type="protein sequence ID" value="CAE7254394.1"/>
    <property type="molecule type" value="Genomic_DNA"/>
</dbReference>
<dbReference type="OrthoDB" id="409083at2759"/>
<comment type="caution">
    <text evidence="1">The sequence shown here is derived from an EMBL/GenBank/DDBJ whole genome shotgun (WGS) entry which is preliminary data.</text>
</comment>
<sequence>MDFAIATKHLIYPPSEVLIRNHTFPAPREKEIYVEARYGPSWRVPDHQARELAEKYPTLDEARVWSKNMLMLREARQDLHSGYRLLERATVNFKSGDIQVRADQEAPRYLAKKVILEGFEMSKDRKVMGGKVTIFPPDMEEDQIVEYVMYWAKQEISWSDELILQRPGQTQASTCIGHHVLLRLALCFTGAKAVEPELDVMYLKYKEQPIDTTPVFNRMDVMYNATLDFKMGFFAVQATPLGAAIVTNIYLCPNLDCLHHETPRAMIDFSQNIVLDPGEKTLYKFDVELHGRSRTYTLNVNRLLGTETNLRHVIVEGNTLYPKFSPTHHGLYRCFLDVSTELAMLELHLEDQGQTVLAEAEDPVPLKDDNITELDNSHPESLRSSPLRRLREEAYGEFQYPNKYLQFPVPMGMKRKIRLKVISSDGGHFGYYQMDLARQACSTELPLFDVRARRCVRFCDVGYWPDYPAGRCKRCADLCVSCLSAHECVLCPKPTTEEQFKLEAGKCVAQTRPFWQHTERALAIALGIAASLIFCCGLVAFRLAPSERLSGAEPEDRQGNLPLADPRTWGARKRRAARVKTTQSKKAADEELECDYEIVAACVDSGLSWDPDGNGAETSSSTSAEFWYNSVEEMRPVGRLWRCKGAANPFKACSVRGMSLQVGIPTGILATHFGVTVANEAGENTRLTAVRLSGEEEDDSFSGKVLIGVLQGFSRANRAECGPGKHSLAPDGWKDIMASMMKRTDASMKAALLLLSEWLQPAALTLEDCGATATHRQFAGALKRLKTGTMVYQPGQVLELDQVSIFNWVNTAIASWRREEYGMFGRDLGSLLRQLAEAFPVSARDDKASQGVALVR</sequence>
<dbReference type="SUPFAM" id="SSF57184">
    <property type="entry name" value="Growth factor receptor domain"/>
    <property type="match status" value="1"/>
</dbReference>
<name>A0A812M9I7_SYMPI</name>
<reference evidence="1" key="1">
    <citation type="submission" date="2021-02" db="EMBL/GenBank/DDBJ databases">
        <authorList>
            <person name="Dougan E. K."/>
            <person name="Rhodes N."/>
            <person name="Thang M."/>
            <person name="Chan C."/>
        </authorList>
    </citation>
    <scope>NUCLEOTIDE SEQUENCE</scope>
</reference>
<organism evidence="1 2">
    <name type="scientific">Symbiodinium pilosum</name>
    <name type="common">Dinoflagellate</name>
    <dbReference type="NCBI Taxonomy" id="2952"/>
    <lineage>
        <taxon>Eukaryota</taxon>
        <taxon>Sar</taxon>
        <taxon>Alveolata</taxon>
        <taxon>Dinophyceae</taxon>
        <taxon>Suessiales</taxon>
        <taxon>Symbiodiniaceae</taxon>
        <taxon>Symbiodinium</taxon>
    </lineage>
</organism>
<dbReference type="InterPro" id="IPR009030">
    <property type="entry name" value="Growth_fac_rcpt_cys_sf"/>
</dbReference>
<evidence type="ECO:0000313" key="1">
    <source>
        <dbReference type="EMBL" id="CAE7254394.1"/>
    </source>
</evidence>
<gene>
    <name evidence="1" type="ORF">SPIL2461_LOCUS5052</name>
</gene>
<evidence type="ECO:0000313" key="2">
    <source>
        <dbReference type="Proteomes" id="UP000649617"/>
    </source>
</evidence>
<accession>A0A812M9I7</accession>
<dbReference type="AlphaFoldDB" id="A0A812M9I7"/>
<dbReference type="Proteomes" id="UP000649617">
    <property type="component" value="Unassembled WGS sequence"/>
</dbReference>
<proteinExistence type="predicted"/>
<keyword evidence="2" id="KW-1185">Reference proteome</keyword>
<dbReference type="Gene3D" id="2.10.220.10">
    <property type="entry name" value="Hormone Receptor, Insulin-like Growth Factor Receptor 1, Chain A, domain 2"/>
    <property type="match status" value="1"/>
</dbReference>